<dbReference type="VEuPathDB" id="TriTrypDB:TM35_000661000"/>
<evidence type="ECO:0000313" key="2">
    <source>
        <dbReference type="Proteomes" id="UP000192257"/>
    </source>
</evidence>
<dbReference type="GeneID" id="39990883"/>
<evidence type="ECO:0000313" key="1">
    <source>
        <dbReference type="EMBL" id="ORC83521.1"/>
    </source>
</evidence>
<feature type="non-terminal residue" evidence="1">
    <location>
        <position position="1"/>
    </location>
</feature>
<dbReference type="RefSeq" id="XP_028877587.1">
    <property type="nucleotide sequence ID" value="XM_029031103.1"/>
</dbReference>
<dbReference type="EMBL" id="NBCO01000066">
    <property type="protein sequence ID" value="ORC83521.1"/>
    <property type="molecule type" value="Genomic_DNA"/>
</dbReference>
<sequence length="128" mass="13876">LIDDLVIGDYGGDCSAASAYRGAVCHCNQGGRTVHMKRFVKDFRAEKVFGGDLHLDLGECYSVKKKLRSTLVEVAVVMKDSSLSLNTFHDVVIGTGAAFDGYTSATLSDIFQFIPFYSTMADAHVVLT</sequence>
<organism evidence="1 2">
    <name type="scientific">Trypanosoma theileri</name>
    <dbReference type="NCBI Taxonomy" id="67003"/>
    <lineage>
        <taxon>Eukaryota</taxon>
        <taxon>Discoba</taxon>
        <taxon>Euglenozoa</taxon>
        <taxon>Kinetoplastea</taxon>
        <taxon>Metakinetoplastina</taxon>
        <taxon>Trypanosomatida</taxon>
        <taxon>Trypanosomatidae</taxon>
        <taxon>Trypanosoma</taxon>
    </lineage>
</organism>
<protein>
    <submittedName>
        <fullName evidence="1">Receptor-type adenylate cyclase</fullName>
    </submittedName>
</protein>
<dbReference type="AlphaFoldDB" id="A0A1X0NG03"/>
<dbReference type="Proteomes" id="UP000192257">
    <property type="component" value="Unassembled WGS sequence"/>
</dbReference>
<gene>
    <name evidence="1" type="ORF">TM35_000661000</name>
</gene>
<keyword evidence="1" id="KW-0675">Receptor</keyword>
<proteinExistence type="predicted"/>
<feature type="non-terminal residue" evidence="1">
    <location>
        <position position="128"/>
    </location>
</feature>
<comment type="caution">
    <text evidence="1">The sequence shown here is derived from an EMBL/GenBank/DDBJ whole genome shotgun (WGS) entry which is preliminary data.</text>
</comment>
<reference evidence="1 2" key="1">
    <citation type="submission" date="2017-03" db="EMBL/GenBank/DDBJ databases">
        <title>An alternative strategy for trypanosome survival in the mammalian bloodstream revealed through genome and transcriptome analysis of the ubiquitous bovine parasite Trypanosoma (Megatrypanum) theileri.</title>
        <authorList>
            <person name="Kelly S."/>
            <person name="Ivens A."/>
            <person name="Mott A."/>
            <person name="O'Neill E."/>
            <person name="Emms D."/>
            <person name="Macleod O."/>
            <person name="Voorheis P."/>
            <person name="Matthews J."/>
            <person name="Matthews K."/>
            <person name="Carrington M."/>
        </authorList>
    </citation>
    <scope>NUCLEOTIDE SEQUENCE [LARGE SCALE GENOMIC DNA]</scope>
    <source>
        <strain evidence="1">Edinburgh</strain>
    </source>
</reference>
<name>A0A1X0NG03_9TRYP</name>
<accession>A0A1X0NG03</accession>
<keyword evidence="2" id="KW-1185">Reference proteome</keyword>